<comment type="caution">
    <text evidence="11">The sequence shown here is derived from an EMBL/GenBank/DDBJ whole genome shotgun (WGS) entry which is preliminary data.</text>
</comment>
<dbReference type="Pfam" id="PF19407">
    <property type="entry name" value="DUF5979"/>
    <property type="match status" value="1"/>
</dbReference>
<dbReference type="EMBL" id="JBHSTP010000002">
    <property type="protein sequence ID" value="MFC6356329.1"/>
    <property type="molecule type" value="Genomic_DNA"/>
</dbReference>
<dbReference type="InterPro" id="IPR008456">
    <property type="entry name" value="Collagen-bd_dom"/>
</dbReference>
<evidence type="ECO:0000256" key="5">
    <source>
        <dbReference type="ARBA" id="ARBA00023088"/>
    </source>
</evidence>
<keyword evidence="4 7" id="KW-0732">Signal</keyword>
<keyword evidence="5" id="KW-0572">Peptidoglycan-anchor</keyword>
<evidence type="ECO:0000256" key="2">
    <source>
        <dbReference type="ARBA" id="ARBA00022512"/>
    </source>
</evidence>
<evidence type="ECO:0000256" key="1">
    <source>
        <dbReference type="ARBA" id="ARBA00004168"/>
    </source>
</evidence>
<accession>A0ABW1VII5</accession>
<dbReference type="RefSeq" id="WP_386730588.1">
    <property type="nucleotide sequence ID" value="NZ_JBHSTP010000002.1"/>
</dbReference>
<feature type="domain" description="DUF5979" evidence="10">
    <location>
        <begin position="332"/>
        <end position="446"/>
    </location>
</feature>
<feature type="transmembrane region" description="Helical" evidence="6">
    <location>
        <begin position="467"/>
        <end position="488"/>
    </location>
</feature>
<keyword evidence="3" id="KW-0964">Secreted</keyword>
<evidence type="ECO:0000256" key="6">
    <source>
        <dbReference type="SAM" id="Phobius"/>
    </source>
</evidence>
<evidence type="ECO:0000256" key="4">
    <source>
        <dbReference type="ARBA" id="ARBA00022729"/>
    </source>
</evidence>
<dbReference type="InterPro" id="IPR046022">
    <property type="entry name" value="DUF5979"/>
</dbReference>
<evidence type="ECO:0000259" key="10">
    <source>
        <dbReference type="Pfam" id="PF19407"/>
    </source>
</evidence>
<proteinExistence type="predicted"/>
<evidence type="ECO:0000313" key="11">
    <source>
        <dbReference type="EMBL" id="MFC6356329.1"/>
    </source>
</evidence>
<feature type="chain" id="PRO_5047186413" evidence="7">
    <location>
        <begin position="29"/>
        <end position="495"/>
    </location>
</feature>
<keyword evidence="6" id="KW-0812">Transmembrane</keyword>
<sequence>MINRLIALLTGSVAAVLLALAPLHSATAAEFDAIVPGSIAIINDGDDPNAPIHRYQNAKISADWDTTGRGTQAGDTFSLGLPAEFAVASGQFELLLADQVNSAGTCVVILATGGATARVVCTFNDYVSTHDNVKGSLWVSIRATEQTTSSEIEIVVSGNPVVVPLPGGAPVGPQDFGPVPSQIVKHGWWTEASRTAVHWVILVPGQAAGNGPIVFRDTFSWGQTFDPDSMILQSLDNTQTEWEAQSWVSVPTNQWQLTSSTAQDFVVTFAGPAQANKIYRLVYDTTIDNPSGLVVGDVFDNSVAVNQTTAQVSVFYEATGGGTAGGDGRGGFVVAKRALVGDGASLVAPATTYTVLATYLGEQGSEKSVQITLTAGGSPVGISALPAGTKVTLSEQTPSAIAGVNWKPAQFKANVNPNVRISPDKSSVELTIIGEATLNLTLTNTAEAAGGAAPPVKPVLAATGVELIPLGASTLLLLLGGGLALAIARRRRADV</sequence>
<dbReference type="Gene3D" id="2.60.40.1280">
    <property type="match status" value="1"/>
</dbReference>
<keyword evidence="2" id="KW-0134">Cell wall</keyword>
<feature type="domain" description="Collagen binding" evidence="8">
    <location>
        <begin position="182"/>
        <end position="290"/>
    </location>
</feature>
<organism evidence="11 12">
    <name type="scientific">Luethyella okanaganae</name>
    <dbReference type="NCBI Taxonomy" id="69372"/>
    <lineage>
        <taxon>Bacteria</taxon>
        <taxon>Bacillati</taxon>
        <taxon>Actinomycetota</taxon>
        <taxon>Actinomycetes</taxon>
        <taxon>Micrococcales</taxon>
        <taxon>Microbacteriaceae</taxon>
        <taxon>Luethyella</taxon>
    </lineage>
</organism>
<evidence type="ECO:0000256" key="3">
    <source>
        <dbReference type="ARBA" id="ARBA00022525"/>
    </source>
</evidence>
<evidence type="ECO:0000256" key="7">
    <source>
        <dbReference type="SAM" id="SignalP"/>
    </source>
</evidence>
<dbReference type="SUPFAM" id="SSF49401">
    <property type="entry name" value="Bacterial adhesins"/>
    <property type="match status" value="2"/>
</dbReference>
<dbReference type="InterPro" id="IPR041171">
    <property type="entry name" value="SDR_Ig"/>
</dbReference>
<dbReference type="Proteomes" id="UP001596306">
    <property type="component" value="Unassembled WGS sequence"/>
</dbReference>
<name>A0ABW1VII5_9MICO</name>
<evidence type="ECO:0000259" key="8">
    <source>
        <dbReference type="Pfam" id="PF05737"/>
    </source>
</evidence>
<dbReference type="Pfam" id="PF05737">
    <property type="entry name" value="Collagen_bind"/>
    <property type="match status" value="1"/>
</dbReference>
<keyword evidence="6" id="KW-1133">Transmembrane helix</keyword>
<dbReference type="InterPro" id="IPR011252">
    <property type="entry name" value="Fibrogen-bd_dom1"/>
</dbReference>
<reference evidence="12" key="1">
    <citation type="journal article" date="2019" name="Int. J. Syst. Evol. Microbiol.">
        <title>The Global Catalogue of Microorganisms (GCM) 10K type strain sequencing project: providing services to taxonomists for standard genome sequencing and annotation.</title>
        <authorList>
            <consortium name="The Broad Institute Genomics Platform"/>
            <consortium name="The Broad Institute Genome Sequencing Center for Infectious Disease"/>
            <person name="Wu L."/>
            <person name="Ma J."/>
        </authorList>
    </citation>
    <scope>NUCLEOTIDE SEQUENCE [LARGE SCALE GENOMIC DNA]</scope>
    <source>
        <strain evidence="12">CCUG 43304</strain>
    </source>
</reference>
<feature type="domain" description="SDR-like Ig" evidence="9">
    <location>
        <begin position="52"/>
        <end position="146"/>
    </location>
</feature>
<keyword evidence="12" id="KW-1185">Reference proteome</keyword>
<keyword evidence="6" id="KW-0472">Membrane</keyword>
<evidence type="ECO:0000313" key="12">
    <source>
        <dbReference type="Proteomes" id="UP001596306"/>
    </source>
</evidence>
<dbReference type="InterPro" id="IPR008966">
    <property type="entry name" value="Adhesion_dom_sf"/>
</dbReference>
<gene>
    <name evidence="11" type="ORF">ACFQB0_09440</name>
</gene>
<dbReference type="Pfam" id="PF17961">
    <property type="entry name" value="Big_8"/>
    <property type="match status" value="1"/>
</dbReference>
<protein>
    <submittedName>
        <fullName evidence="11">Ig-like domain-containing protein</fullName>
    </submittedName>
</protein>
<comment type="subcellular location">
    <subcellularLocation>
        <location evidence="1">Secreted</location>
        <location evidence="1">Cell wall</location>
        <topology evidence="1">Peptidoglycan-anchor</topology>
    </subcellularLocation>
</comment>
<dbReference type="Gene3D" id="2.60.40.740">
    <property type="match status" value="1"/>
</dbReference>
<evidence type="ECO:0000259" key="9">
    <source>
        <dbReference type="Pfam" id="PF17961"/>
    </source>
</evidence>
<feature type="signal peptide" evidence="7">
    <location>
        <begin position="1"/>
        <end position="28"/>
    </location>
</feature>